<feature type="non-terminal residue" evidence="2">
    <location>
        <position position="89"/>
    </location>
</feature>
<dbReference type="Proteomes" id="UP000708208">
    <property type="component" value="Unassembled WGS sequence"/>
</dbReference>
<accession>A0A8J2NQH6</accession>
<evidence type="ECO:0000313" key="2">
    <source>
        <dbReference type="EMBL" id="CAG7700462.1"/>
    </source>
</evidence>
<evidence type="ECO:0000256" key="1">
    <source>
        <dbReference type="SAM" id="MobiDB-lite"/>
    </source>
</evidence>
<dbReference type="EMBL" id="CAJVCH010026411">
    <property type="protein sequence ID" value="CAG7700462.1"/>
    <property type="molecule type" value="Genomic_DNA"/>
</dbReference>
<organism evidence="2 3">
    <name type="scientific">Allacma fusca</name>
    <dbReference type="NCBI Taxonomy" id="39272"/>
    <lineage>
        <taxon>Eukaryota</taxon>
        <taxon>Metazoa</taxon>
        <taxon>Ecdysozoa</taxon>
        <taxon>Arthropoda</taxon>
        <taxon>Hexapoda</taxon>
        <taxon>Collembola</taxon>
        <taxon>Symphypleona</taxon>
        <taxon>Sminthuridae</taxon>
        <taxon>Allacma</taxon>
    </lineage>
</organism>
<reference evidence="2" key="1">
    <citation type="submission" date="2021-06" db="EMBL/GenBank/DDBJ databases">
        <authorList>
            <person name="Hodson N. C."/>
            <person name="Mongue J. A."/>
            <person name="Jaron S. K."/>
        </authorList>
    </citation>
    <scope>NUCLEOTIDE SEQUENCE</scope>
</reference>
<feature type="region of interest" description="Disordered" evidence="1">
    <location>
        <begin position="1"/>
        <end position="89"/>
    </location>
</feature>
<protein>
    <submittedName>
        <fullName evidence="2">Uncharacterized protein</fullName>
    </submittedName>
</protein>
<dbReference type="AlphaFoldDB" id="A0A8J2NQH6"/>
<comment type="caution">
    <text evidence="2">The sequence shown here is derived from an EMBL/GenBank/DDBJ whole genome shotgun (WGS) entry which is preliminary data.</text>
</comment>
<keyword evidence="3" id="KW-1185">Reference proteome</keyword>
<feature type="compositionally biased region" description="Low complexity" evidence="1">
    <location>
        <begin position="47"/>
        <end position="71"/>
    </location>
</feature>
<gene>
    <name evidence="2" type="ORF">AFUS01_LOCUS4249</name>
</gene>
<proteinExistence type="predicted"/>
<name>A0A8J2NQH6_9HEXA</name>
<sequence length="89" mass="10506">MQFDEHPPPQNYPPPENYRQSNNPPPPRNYQQPDNNFPNYPRPRPMYQGNQQPQYPGNPQSQYQGQQQRSPGPQPNWVNRGYGQDRQGM</sequence>
<evidence type="ECO:0000313" key="3">
    <source>
        <dbReference type="Proteomes" id="UP000708208"/>
    </source>
</evidence>